<dbReference type="Gene3D" id="1.10.510.10">
    <property type="entry name" value="Transferase(Phosphotransferase) domain 1"/>
    <property type="match status" value="1"/>
</dbReference>
<dbReference type="InterPro" id="IPR011009">
    <property type="entry name" value="Kinase-like_dom_sf"/>
</dbReference>
<evidence type="ECO:0000256" key="2">
    <source>
        <dbReference type="ARBA" id="ARBA00022741"/>
    </source>
</evidence>
<evidence type="ECO:0000256" key="1">
    <source>
        <dbReference type="ARBA" id="ARBA00022679"/>
    </source>
</evidence>
<dbReference type="Pfam" id="PF13176">
    <property type="entry name" value="TPR_7"/>
    <property type="match status" value="1"/>
</dbReference>
<keyword evidence="3" id="KW-0418">Kinase</keyword>
<organism evidence="7 8">
    <name type="scientific">Luteimonas salinisoli</name>
    <dbReference type="NCBI Taxonomy" id="2752307"/>
    <lineage>
        <taxon>Bacteria</taxon>
        <taxon>Pseudomonadati</taxon>
        <taxon>Pseudomonadota</taxon>
        <taxon>Gammaproteobacteria</taxon>
        <taxon>Lysobacterales</taxon>
        <taxon>Lysobacteraceae</taxon>
        <taxon>Luteimonas</taxon>
    </lineage>
</organism>
<dbReference type="Pfam" id="PF13374">
    <property type="entry name" value="TPR_10"/>
    <property type="match status" value="1"/>
</dbReference>
<sequence length="920" mass="100718">MEAARWQDLRQLFDAVCDLPSAQWPQRLRDLSDDPALIAEALALLSAQTASFDRALQPLGALMATLSTSELQAGDRLGAWQLVERLASGGMGAVFVAERVDEQFRQRVAIKLLRGSLNDTATGQRLAAERQILAELQHPNIARLYDGGSTPAGQPYLVMEYIAGLPLDRHCAERALGIPERLRLLLRICAAVQAAHQRLIVHCDLKPSNVLVRESGEPVLLDFGIARVMVEGQRDDASGFCTPAYASPELLAGAQVGVASDVFSLGVLLTELLADRTIGRSAADRARPVPLPTALADRALRRRLAGDLDAIVGRACALDPVLRYPSVQAMALDIERHLARRPVTARPGTAHYRLGRFLQRHWRESSVVLLLLLSSAAFVWRLIEERARVERESVVANQVSDFLVAAFDAADPHMRGARGTEVVSARQVLDASAARIDDALDATPAVRARLRAVLGRAYRNLGQPQRAEALLTQAAEEFLDPEVAQPGLAAEALGELSLSLSQRQYGEPAVAAARRSLALRQSSGRGQESAEAYDVLGLALTAKGDFVDAERAFMASLALRDEHATPASPGERARTLYNLAQLYRRRGELARAERSYREALAIRRGLGERSVDTQMTLHGLAMSLFAQGNIAAARPVQDENLQLARALYGEDSDRVANAHVDLAGLLHDIGHYGQARTHYRRALAIMARVAGDDSLDYARILNNLANLEEARGAVAEAERLWRRALAIRRMHLGEDERRVLRIETVLGRLLARNDRAQEAQPLVERALAVWAARYPDDHAGVLLARLGHAEWLLSKGDLDRAEAALAEIDLGRGEYNALMRMRPAALAAELAQRRQDWAAASQAWERVLASPAAAWADPVLIGRWRVPYAEVLLIQGRAQAADEQLRLAGLPLRRELVAEEALLRRLVVAEAALQPTSSRH</sequence>
<keyword evidence="5" id="KW-0802">TPR repeat</keyword>
<accession>A0A853J9H9</accession>
<keyword evidence="1" id="KW-0808">Transferase</keyword>
<dbReference type="PROSITE" id="PS50005">
    <property type="entry name" value="TPR"/>
    <property type="match status" value="2"/>
</dbReference>
<dbReference type="Gene3D" id="3.30.200.20">
    <property type="entry name" value="Phosphorylase Kinase, domain 1"/>
    <property type="match status" value="1"/>
</dbReference>
<evidence type="ECO:0000256" key="3">
    <source>
        <dbReference type="ARBA" id="ARBA00022777"/>
    </source>
</evidence>
<dbReference type="Proteomes" id="UP000578091">
    <property type="component" value="Unassembled WGS sequence"/>
</dbReference>
<evidence type="ECO:0000256" key="4">
    <source>
        <dbReference type="ARBA" id="ARBA00022840"/>
    </source>
</evidence>
<dbReference type="SUPFAM" id="SSF56112">
    <property type="entry name" value="Protein kinase-like (PK-like)"/>
    <property type="match status" value="1"/>
</dbReference>
<comment type="caution">
    <text evidence="7">The sequence shown here is derived from an EMBL/GenBank/DDBJ whole genome shotgun (WGS) entry which is preliminary data.</text>
</comment>
<protein>
    <submittedName>
        <fullName evidence="7">Tetratricopeptide repeat protein</fullName>
    </submittedName>
</protein>
<feature type="repeat" description="TPR" evidence="5">
    <location>
        <begin position="530"/>
        <end position="563"/>
    </location>
</feature>
<reference evidence="7 8" key="1">
    <citation type="submission" date="2020-07" db="EMBL/GenBank/DDBJ databases">
        <title>Luteimonas sp. SJ-92.</title>
        <authorList>
            <person name="Huang X.-X."/>
            <person name="Xu L."/>
            <person name="Sun J.-Q."/>
        </authorList>
    </citation>
    <scope>NUCLEOTIDE SEQUENCE [LARGE SCALE GENOMIC DNA]</scope>
    <source>
        <strain evidence="7 8">SJ-92</strain>
    </source>
</reference>
<dbReference type="GO" id="GO:0005524">
    <property type="term" value="F:ATP binding"/>
    <property type="evidence" value="ECO:0007669"/>
    <property type="project" value="UniProtKB-KW"/>
</dbReference>
<evidence type="ECO:0000259" key="6">
    <source>
        <dbReference type="PROSITE" id="PS50011"/>
    </source>
</evidence>
<dbReference type="InterPro" id="IPR011990">
    <property type="entry name" value="TPR-like_helical_dom_sf"/>
</dbReference>
<dbReference type="PANTHER" id="PTHR43289:SF34">
    <property type="entry name" value="SERINE_THREONINE-PROTEIN KINASE YBDM-RELATED"/>
    <property type="match status" value="1"/>
</dbReference>
<dbReference type="Pfam" id="PF13424">
    <property type="entry name" value="TPR_12"/>
    <property type="match status" value="3"/>
</dbReference>
<evidence type="ECO:0000313" key="7">
    <source>
        <dbReference type="EMBL" id="NZA25338.1"/>
    </source>
</evidence>
<dbReference type="Pfam" id="PF00069">
    <property type="entry name" value="Pkinase"/>
    <property type="match status" value="1"/>
</dbReference>
<dbReference type="Gene3D" id="1.25.40.10">
    <property type="entry name" value="Tetratricopeptide repeat domain"/>
    <property type="match status" value="2"/>
</dbReference>
<keyword evidence="2" id="KW-0547">Nucleotide-binding</keyword>
<dbReference type="InterPro" id="IPR008271">
    <property type="entry name" value="Ser/Thr_kinase_AS"/>
</dbReference>
<dbReference type="AlphaFoldDB" id="A0A853J9H9"/>
<dbReference type="RefSeq" id="WP_180677143.1">
    <property type="nucleotide sequence ID" value="NZ_JACCKA010000024.1"/>
</dbReference>
<dbReference type="PANTHER" id="PTHR43289">
    <property type="entry name" value="MITOGEN-ACTIVATED PROTEIN KINASE KINASE KINASE 20-RELATED"/>
    <property type="match status" value="1"/>
</dbReference>
<keyword evidence="4" id="KW-0067">ATP-binding</keyword>
<dbReference type="PROSITE" id="PS00108">
    <property type="entry name" value="PROTEIN_KINASE_ST"/>
    <property type="match status" value="1"/>
</dbReference>
<dbReference type="SMART" id="SM00028">
    <property type="entry name" value="TPR"/>
    <property type="match status" value="5"/>
</dbReference>
<keyword evidence="8" id="KW-1185">Reference proteome</keyword>
<evidence type="ECO:0000313" key="8">
    <source>
        <dbReference type="Proteomes" id="UP000578091"/>
    </source>
</evidence>
<dbReference type="InterPro" id="IPR000719">
    <property type="entry name" value="Prot_kinase_dom"/>
</dbReference>
<gene>
    <name evidence="7" type="ORF">H0E84_02995</name>
</gene>
<feature type="domain" description="Protein kinase" evidence="6">
    <location>
        <begin position="80"/>
        <end position="338"/>
    </location>
</feature>
<name>A0A853J9H9_9GAMM</name>
<proteinExistence type="predicted"/>
<dbReference type="InterPro" id="IPR019734">
    <property type="entry name" value="TPR_rpt"/>
</dbReference>
<dbReference type="SMART" id="SM00220">
    <property type="entry name" value="S_TKc"/>
    <property type="match status" value="1"/>
</dbReference>
<evidence type="ECO:0000256" key="5">
    <source>
        <dbReference type="PROSITE-ProRule" id="PRU00339"/>
    </source>
</evidence>
<dbReference type="GO" id="GO:0004674">
    <property type="term" value="F:protein serine/threonine kinase activity"/>
    <property type="evidence" value="ECO:0007669"/>
    <property type="project" value="TreeGrafter"/>
</dbReference>
<feature type="repeat" description="TPR" evidence="5">
    <location>
        <begin position="573"/>
        <end position="606"/>
    </location>
</feature>
<dbReference type="SUPFAM" id="SSF48452">
    <property type="entry name" value="TPR-like"/>
    <property type="match status" value="2"/>
</dbReference>
<dbReference type="CDD" id="cd14014">
    <property type="entry name" value="STKc_PknB_like"/>
    <property type="match status" value="1"/>
</dbReference>
<dbReference type="PROSITE" id="PS50011">
    <property type="entry name" value="PROTEIN_KINASE_DOM"/>
    <property type="match status" value="1"/>
</dbReference>
<dbReference type="EMBL" id="JACCKA010000024">
    <property type="protein sequence ID" value="NZA25338.1"/>
    <property type="molecule type" value="Genomic_DNA"/>
</dbReference>